<evidence type="ECO:0000256" key="1">
    <source>
        <dbReference type="SAM" id="SignalP"/>
    </source>
</evidence>
<reference evidence="2 3" key="1">
    <citation type="submission" date="2019-08" db="EMBL/GenBank/DDBJ databases">
        <title>Phlebobacter frassis gen. nov. sp. nov., a new member of family Sphingobacteriaceae isolated from sand fly rearing media.</title>
        <authorList>
            <person name="Kakumanu M.L."/>
            <person name="Marayati B.F."/>
            <person name="Wada-Katsumata A."/>
            <person name="Wasserberg G."/>
            <person name="Schal C."/>
            <person name="Apperson C.S."/>
            <person name="Ponnusamy L."/>
        </authorList>
    </citation>
    <scope>NUCLEOTIDE SEQUENCE [LARGE SCALE GENOMIC DNA]</scope>
    <source>
        <strain evidence="2 3">SSI9</strain>
    </source>
</reference>
<evidence type="ECO:0000313" key="2">
    <source>
        <dbReference type="EMBL" id="TYR37050.1"/>
    </source>
</evidence>
<keyword evidence="1" id="KW-0732">Signal</keyword>
<dbReference type="AlphaFoldDB" id="A0A5D4HE10"/>
<dbReference type="EMBL" id="VTAV01000003">
    <property type="protein sequence ID" value="TYR37050.1"/>
    <property type="molecule type" value="Genomic_DNA"/>
</dbReference>
<sequence>MKKFLLSLVALGVFGFAQAQDGGFRIGAHVGLPVGDASDVLSFNFGADVSYLFDVAPGFQAGLASGYSHYLGKDIDMGSVATLEVPDAGLIPIAATGRYQLAPSFFVAADLGYGVFVGDYADGGGFYYQPKVGYSASKFDVHAGYKGISDNGTLGSINLGINFKF</sequence>
<gene>
    <name evidence="2" type="ORF">FXV77_07710</name>
</gene>
<feature type="signal peptide" evidence="1">
    <location>
        <begin position="1"/>
        <end position="19"/>
    </location>
</feature>
<proteinExistence type="predicted"/>
<keyword evidence="3" id="KW-1185">Reference proteome</keyword>
<organism evidence="2 3">
    <name type="scientific">Sphingobacterium phlebotomi</name>
    <dbReference type="NCBI Taxonomy" id="2605433"/>
    <lineage>
        <taxon>Bacteria</taxon>
        <taxon>Pseudomonadati</taxon>
        <taxon>Bacteroidota</taxon>
        <taxon>Sphingobacteriia</taxon>
        <taxon>Sphingobacteriales</taxon>
        <taxon>Sphingobacteriaceae</taxon>
        <taxon>Sphingobacterium</taxon>
    </lineage>
</organism>
<name>A0A5D4HE10_9SPHI</name>
<protein>
    <recommendedName>
        <fullName evidence="4">Outer membrane protein beta-barrel domain-containing protein</fullName>
    </recommendedName>
</protein>
<comment type="caution">
    <text evidence="2">The sequence shown here is derived from an EMBL/GenBank/DDBJ whole genome shotgun (WGS) entry which is preliminary data.</text>
</comment>
<evidence type="ECO:0008006" key="4">
    <source>
        <dbReference type="Google" id="ProtNLM"/>
    </source>
</evidence>
<feature type="chain" id="PRO_5022934564" description="Outer membrane protein beta-barrel domain-containing protein" evidence="1">
    <location>
        <begin position="20"/>
        <end position="165"/>
    </location>
</feature>
<dbReference type="Proteomes" id="UP000322362">
    <property type="component" value="Unassembled WGS sequence"/>
</dbReference>
<accession>A0A5D4HE10</accession>
<dbReference type="RefSeq" id="WP_148918636.1">
    <property type="nucleotide sequence ID" value="NZ_VTAV01000003.1"/>
</dbReference>
<evidence type="ECO:0000313" key="3">
    <source>
        <dbReference type="Proteomes" id="UP000322362"/>
    </source>
</evidence>